<dbReference type="AlphaFoldDB" id="A0A8T1VBA7"/>
<name>A0A8T1VBA7_9STRA</name>
<dbReference type="GO" id="GO:0016301">
    <property type="term" value="F:kinase activity"/>
    <property type="evidence" value="ECO:0007669"/>
    <property type="project" value="UniProtKB-KW"/>
</dbReference>
<proteinExistence type="predicted"/>
<sequence length="328" mass="36373">MKTELKSSSLAGSPRRELLAAVRTLDGSMLASLPASSIHLVAATQAGMEQLLRQAHDHVDIVMARHEESESAGSDGEDCVMLATPTHSAVVTTTVSQIVSTALHTLSRSAHGDVGGTGAYVMFAASEVGEARYRRLKAGFTRLKEHVKDVAEHRELLHRAFDQLHANTTALQKNCTAATNQSAVSVDDLMTGLTKSCAAIEEMKVVLDDEVAKQTSSKLAEFERFEEKLETREKLRHQIDIAENHQCEPASLLVVHVVVEAERNALPRNLQRLCRRLAVMTEALEHVFQFHFQLDQCIAEPELETVRRQLSRFFQQSADAFDRIQLKQ</sequence>
<gene>
    <name evidence="1" type="primary">MKK5_2</name>
    <name evidence="1" type="ORF">PHYBOEH_000421</name>
</gene>
<dbReference type="OrthoDB" id="144432at2759"/>
<reference evidence="1" key="1">
    <citation type="submission" date="2021-02" db="EMBL/GenBank/DDBJ databases">
        <authorList>
            <person name="Palmer J.M."/>
        </authorList>
    </citation>
    <scope>NUCLEOTIDE SEQUENCE</scope>
    <source>
        <strain evidence="1">SCRP23</strain>
    </source>
</reference>
<keyword evidence="2" id="KW-1185">Reference proteome</keyword>
<evidence type="ECO:0000313" key="2">
    <source>
        <dbReference type="Proteomes" id="UP000693981"/>
    </source>
</evidence>
<dbReference type="EMBL" id="JAGDFL010001052">
    <property type="protein sequence ID" value="KAG7378341.1"/>
    <property type="molecule type" value="Genomic_DNA"/>
</dbReference>
<keyword evidence="1" id="KW-0418">Kinase</keyword>
<organism evidence="1 2">
    <name type="scientific">Phytophthora boehmeriae</name>
    <dbReference type="NCBI Taxonomy" id="109152"/>
    <lineage>
        <taxon>Eukaryota</taxon>
        <taxon>Sar</taxon>
        <taxon>Stramenopiles</taxon>
        <taxon>Oomycota</taxon>
        <taxon>Peronosporomycetes</taxon>
        <taxon>Peronosporales</taxon>
        <taxon>Peronosporaceae</taxon>
        <taxon>Phytophthora</taxon>
    </lineage>
</organism>
<dbReference type="Proteomes" id="UP000693981">
    <property type="component" value="Unassembled WGS sequence"/>
</dbReference>
<accession>A0A8T1VBA7</accession>
<evidence type="ECO:0000313" key="1">
    <source>
        <dbReference type="EMBL" id="KAG7378341.1"/>
    </source>
</evidence>
<keyword evidence="1" id="KW-0808">Transferase</keyword>
<comment type="caution">
    <text evidence="1">The sequence shown here is derived from an EMBL/GenBank/DDBJ whole genome shotgun (WGS) entry which is preliminary data.</text>
</comment>
<protein>
    <submittedName>
        <fullName evidence="1">Mitogen-activated protein kinase kinase 5</fullName>
    </submittedName>
</protein>